<dbReference type="EMBL" id="JANPWB010000015">
    <property type="protein sequence ID" value="KAJ1088158.1"/>
    <property type="molecule type" value="Genomic_DNA"/>
</dbReference>
<keyword evidence="3" id="KW-1185">Reference proteome</keyword>
<dbReference type="AlphaFoldDB" id="A0AAV7LFJ5"/>
<evidence type="ECO:0000256" key="1">
    <source>
        <dbReference type="SAM" id="MobiDB-lite"/>
    </source>
</evidence>
<reference evidence="2" key="1">
    <citation type="journal article" date="2022" name="bioRxiv">
        <title>Sequencing and chromosome-scale assembly of the giantPleurodeles waltlgenome.</title>
        <authorList>
            <person name="Brown T."/>
            <person name="Elewa A."/>
            <person name="Iarovenko S."/>
            <person name="Subramanian E."/>
            <person name="Araus A.J."/>
            <person name="Petzold A."/>
            <person name="Susuki M."/>
            <person name="Suzuki K.-i.T."/>
            <person name="Hayashi T."/>
            <person name="Toyoda A."/>
            <person name="Oliveira C."/>
            <person name="Osipova E."/>
            <person name="Leigh N.D."/>
            <person name="Simon A."/>
            <person name="Yun M.H."/>
        </authorList>
    </citation>
    <scope>NUCLEOTIDE SEQUENCE</scope>
    <source>
        <strain evidence="2">20211129_DDA</strain>
        <tissue evidence="2">Liver</tissue>
    </source>
</reference>
<protein>
    <submittedName>
        <fullName evidence="2">Uncharacterized protein</fullName>
    </submittedName>
</protein>
<name>A0AAV7LFJ5_PLEWA</name>
<evidence type="ECO:0000313" key="3">
    <source>
        <dbReference type="Proteomes" id="UP001066276"/>
    </source>
</evidence>
<dbReference type="Proteomes" id="UP001066276">
    <property type="component" value="Chromosome 11"/>
</dbReference>
<proteinExistence type="predicted"/>
<gene>
    <name evidence="2" type="ORF">NDU88_001317</name>
</gene>
<comment type="caution">
    <text evidence="2">The sequence shown here is derived from an EMBL/GenBank/DDBJ whole genome shotgun (WGS) entry which is preliminary data.</text>
</comment>
<accession>A0AAV7LFJ5</accession>
<feature type="region of interest" description="Disordered" evidence="1">
    <location>
        <begin position="1"/>
        <end position="25"/>
    </location>
</feature>
<organism evidence="2 3">
    <name type="scientific">Pleurodeles waltl</name>
    <name type="common">Iberian ribbed newt</name>
    <dbReference type="NCBI Taxonomy" id="8319"/>
    <lineage>
        <taxon>Eukaryota</taxon>
        <taxon>Metazoa</taxon>
        <taxon>Chordata</taxon>
        <taxon>Craniata</taxon>
        <taxon>Vertebrata</taxon>
        <taxon>Euteleostomi</taxon>
        <taxon>Amphibia</taxon>
        <taxon>Batrachia</taxon>
        <taxon>Caudata</taxon>
        <taxon>Salamandroidea</taxon>
        <taxon>Salamandridae</taxon>
        <taxon>Pleurodelinae</taxon>
        <taxon>Pleurodeles</taxon>
    </lineage>
</organism>
<evidence type="ECO:0000313" key="2">
    <source>
        <dbReference type="EMBL" id="KAJ1088158.1"/>
    </source>
</evidence>
<sequence>MRVRIRASETPGAKSSRKREFTSRNNKDDRLPMCWVLSLFVCRVLEGFENLLSRLDIQQRTVGSENGWDERRCRRHFAVLH</sequence>